<dbReference type="AlphaFoldDB" id="A0A6C0ECK5"/>
<evidence type="ECO:0000313" key="1">
    <source>
        <dbReference type="EMBL" id="QHT25999.1"/>
    </source>
</evidence>
<protein>
    <submittedName>
        <fullName evidence="1">Uncharacterized protein</fullName>
    </submittedName>
</protein>
<dbReference type="SUPFAM" id="SSF82171">
    <property type="entry name" value="DPP6 N-terminal domain-like"/>
    <property type="match status" value="1"/>
</dbReference>
<name>A0A6C0ECK5_9ZZZZ</name>
<dbReference type="EMBL" id="MN739777">
    <property type="protein sequence ID" value="QHT25999.1"/>
    <property type="molecule type" value="Genomic_DNA"/>
</dbReference>
<sequence>MELTLPSVLWSKITGYYDKIIYDVTSTKWYKSLDKSKFKLYENTYYSLVSIVKHPTDNIFACLKHLYFCENYDRTFLFSVVEIWKDNNLEYEYKCNDTYQIGWRQKNFDKITICDTQIYLYASRGWLCRMCMDLKHISRGFCGVPVGGTEFLNLSSGITMYTMSDGGYLIYGNQNKNIETGITCSAAHPTHDIVAFGDKKDVNLYWYKYDKLNFIGKLQTRSDMIIDTCDCCPEQPKYNCPLFIVGIEWLKDGKYICFWNRHCLDIWKYDIDSLEFTKVKQILFCPSYHTPKEEDHWEEYMIDEYRGRSLDRERYKNAVKISPDSKYITYILKNIVYIRPMNNLNKVMKFNALGFAWKEDSTHIVFISQCGKKLFLFRVTDDNFVLNKIKNLNCEQQMINIMWANKFDVMVWNPLNEQFIINLEF</sequence>
<organism evidence="1">
    <name type="scientific">viral metagenome</name>
    <dbReference type="NCBI Taxonomy" id="1070528"/>
    <lineage>
        <taxon>unclassified sequences</taxon>
        <taxon>metagenomes</taxon>
        <taxon>organismal metagenomes</taxon>
    </lineage>
</organism>
<accession>A0A6C0ECK5</accession>
<proteinExistence type="predicted"/>
<reference evidence="1" key="1">
    <citation type="journal article" date="2020" name="Nature">
        <title>Giant virus diversity and host interactions through global metagenomics.</title>
        <authorList>
            <person name="Schulz F."/>
            <person name="Roux S."/>
            <person name="Paez-Espino D."/>
            <person name="Jungbluth S."/>
            <person name="Walsh D.A."/>
            <person name="Denef V.J."/>
            <person name="McMahon K.D."/>
            <person name="Konstantinidis K.T."/>
            <person name="Eloe-Fadrosh E.A."/>
            <person name="Kyrpides N.C."/>
            <person name="Woyke T."/>
        </authorList>
    </citation>
    <scope>NUCLEOTIDE SEQUENCE</scope>
    <source>
        <strain evidence="1">GVMAG-M-3300023179-27</strain>
    </source>
</reference>